<dbReference type="AlphaFoldDB" id="A0AAV9GBB1"/>
<keyword evidence="3" id="KW-1185">Reference proteome</keyword>
<dbReference type="SUPFAM" id="SSF52317">
    <property type="entry name" value="Class I glutamine amidotransferase-like"/>
    <property type="match status" value="1"/>
</dbReference>
<gene>
    <name evidence="2" type="ORF">QBC34DRAFT_182462</name>
</gene>
<evidence type="ECO:0000259" key="1">
    <source>
        <dbReference type="Pfam" id="PF06283"/>
    </source>
</evidence>
<evidence type="ECO:0000313" key="2">
    <source>
        <dbReference type="EMBL" id="KAK4444613.1"/>
    </source>
</evidence>
<dbReference type="InterPro" id="IPR029062">
    <property type="entry name" value="Class_I_gatase-like"/>
</dbReference>
<dbReference type="Gene3D" id="3.40.50.880">
    <property type="match status" value="1"/>
</dbReference>
<accession>A0AAV9GBB1</accession>
<dbReference type="PANTHER" id="PTHR40469">
    <property type="entry name" value="SECRETED GLYCOSYL HYDROLASE"/>
    <property type="match status" value="1"/>
</dbReference>
<dbReference type="InterPro" id="IPR029010">
    <property type="entry name" value="ThuA-like"/>
</dbReference>
<name>A0AAV9GBB1_9PEZI</name>
<feature type="domain" description="ThuA-like" evidence="1">
    <location>
        <begin position="14"/>
        <end position="250"/>
    </location>
</feature>
<reference evidence="2" key="1">
    <citation type="journal article" date="2023" name="Mol. Phylogenet. Evol.">
        <title>Genome-scale phylogeny and comparative genomics of the fungal order Sordariales.</title>
        <authorList>
            <person name="Hensen N."/>
            <person name="Bonometti L."/>
            <person name="Westerberg I."/>
            <person name="Brannstrom I.O."/>
            <person name="Guillou S."/>
            <person name="Cros-Aarteil S."/>
            <person name="Calhoun S."/>
            <person name="Haridas S."/>
            <person name="Kuo A."/>
            <person name="Mondo S."/>
            <person name="Pangilinan J."/>
            <person name="Riley R."/>
            <person name="LaButti K."/>
            <person name="Andreopoulos B."/>
            <person name="Lipzen A."/>
            <person name="Chen C."/>
            <person name="Yan M."/>
            <person name="Daum C."/>
            <person name="Ng V."/>
            <person name="Clum A."/>
            <person name="Steindorff A."/>
            <person name="Ohm R.A."/>
            <person name="Martin F."/>
            <person name="Silar P."/>
            <person name="Natvig D.O."/>
            <person name="Lalanne C."/>
            <person name="Gautier V."/>
            <person name="Ament-Velasquez S.L."/>
            <person name="Kruys A."/>
            <person name="Hutchinson M.I."/>
            <person name="Powell A.J."/>
            <person name="Barry K."/>
            <person name="Miller A.N."/>
            <person name="Grigoriev I.V."/>
            <person name="Debuchy R."/>
            <person name="Gladieux P."/>
            <person name="Hiltunen Thoren M."/>
            <person name="Johannesson H."/>
        </authorList>
    </citation>
    <scope>NUCLEOTIDE SEQUENCE</scope>
    <source>
        <strain evidence="2">PSN243</strain>
    </source>
</reference>
<protein>
    <submittedName>
        <fullName evidence="2">ThuA-like domain-containing protein</fullName>
    </submittedName>
</protein>
<dbReference type="PANTHER" id="PTHR40469:SF2">
    <property type="entry name" value="GALACTOSE-BINDING DOMAIN-LIKE SUPERFAMILY PROTEIN"/>
    <property type="match status" value="1"/>
</dbReference>
<dbReference type="EMBL" id="MU865975">
    <property type="protein sequence ID" value="KAK4444613.1"/>
    <property type="molecule type" value="Genomic_DNA"/>
</dbReference>
<comment type="caution">
    <text evidence="2">The sequence shown here is derived from an EMBL/GenBank/DDBJ whole genome shotgun (WGS) entry which is preliminary data.</text>
</comment>
<dbReference type="Pfam" id="PF06283">
    <property type="entry name" value="ThuA"/>
    <property type="match status" value="1"/>
</dbReference>
<dbReference type="Proteomes" id="UP001321760">
    <property type="component" value="Unassembled WGS sequence"/>
</dbReference>
<sequence>MTSPTENSPPPFEVLIFSRTLAYRHDSITAGIKAITTLSHISLTNPGPHPFTTHPSEDPTVFTPSSLSRFAVILLLQCSGEFLDPSQLSALQSFVRAGGGVVAIHCASFAMEGSPWYGDLIGGVFESHPEPSVQVVGVVGCGHGIVRESLGKGRGMRRVEGQGDEDGGWEWEWEDEWYRYKGGNEAVRDKVEGEGGTVLLAGGDLGRENPIAWCRDFDGGRSFYTSLGHFDEAYEDEGFMAQVLGGILWAAGRM</sequence>
<organism evidence="2 3">
    <name type="scientific">Podospora aff. communis PSN243</name>
    <dbReference type="NCBI Taxonomy" id="3040156"/>
    <lineage>
        <taxon>Eukaryota</taxon>
        <taxon>Fungi</taxon>
        <taxon>Dikarya</taxon>
        <taxon>Ascomycota</taxon>
        <taxon>Pezizomycotina</taxon>
        <taxon>Sordariomycetes</taxon>
        <taxon>Sordariomycetidae</taxon>
        <taxon>Sordariales</taxon>
        <taxon>Podosporaceae</taxon>
        <taxon>Podospora</taxon>
    </lineage>
</organism>
<proteinExistence type="predicted"/>
<evidence type="ECO:0000313" key="3">
    <source>
        <dbReference type="Proteomes" id="UP001321760"/>
    </source>
</evidence>
<reference evidence="2" key="2">
    <citation type="submission" date="2023-05" db="EMBL/GenBank/DDBJ databases">
        <authorList>
            <consortium name="Lawrence Berkeley National Laboratory"/>
            <person name="Steindorff A."/>
            <person name="Hensen N."/>
            <person name="Bonometti L."/>
            <person name="Westerberg I."/>
            <person name="Brannstrom I.O."/>
            <person name="Guillou S."/>
            <person name="Cros-Aarteil S."/>
            <person name="Calhoun S."/>
            <person name="Haridas S."/>
            <person name="Kuo A."/>
            <person name="Mondo S."/>
            <person name="Pangilinan J."/>
            <person name="Riley R."/>
            <person name="Labutti K."/>
            <person name="Andreopoulos B."/>
            <person name="Lipzen A."/>
            <person name="Chen C."/>
            <person name="Yanf M."/>
            <person name="Daum C."/>
            <person name="Ng V."/>
            <person name="Clum A."/>
            <person name="Ohm R."/>
            <person name="Martin F."/>
            <person name="Silar P."/>
            <person name="Natvig D."/>
            <person name="Lalanne C."/>
            <person name="Gautier V."/>
            <person name="Ament-Velasquez S.L."/>
            <person name="Kruys A."/>
            <person name="Hutchinson M.I."/>
            <person name="Powell A.J."/>
            <person name="Barry K."/>
            <person name="Miller A.N."/>
            <person name="Grigoriev I.V."/>
            <person name="Debuchy R."/>
            <person name="Gladieux P."/>
            <person name="Thoren M.H."/>
            <person name="Johannesson H."/>
        </authorList>
    </citation>
    <scope>NUCLEOTIDE SEQUENCE</scope>
    <source>
        <strain evidence="2">PSN243</strain>
    </source>
</reference>